<sequence length="928" mass="101968">MIAKNPNTPAPTLTQASPATKQATEKHKAIIHFVNSVSGESIKADMTVEGTTDQDIRTVAGKDAFKVAGYTYTEEPNQWYPFNANWVQEYTAFFTPEGYVPDDDGFVLGTDGYYHQKRENGDINYNTRFADFNITYTNKDTGEVLGTDAQGIKDAEAGTSSNTYGHGFSENTWAIAKGDSKWINPNSSFGYDGKTYYTAIYVYTDRSGDGSQGDVVSPVNGQINVTVPLTDMTKKDPAENVIFKTRYVDDATGKDIAPSSTDTLPVGSQYSSVALDIPHYKLNSAKDVNFTVQKGQKDVIYRYTKDQASFVEFKLVDAKTNKEIGKSVKRSGQEGQWTSIDPSSKEFKIDGYTMQKSYYQTPGLGTQTYDFPEPGKTNSVTVKYDKDSDKPDVKEGTLTIRYTDTRGNEIKDPTTQEGKVGDLYEVVAPDIKGWKLNDNSPNLFRDEYKEGNTTVTFKYDKDETPDPVKQGSVTFKYVDKDSKALQASKTIKGDVDKAFSETAPTIKGYSLDKSKSDETYSGKFTEQGQTYYFVYNKDVTPTPDPQPEDSKLRPLLEQTIKDAKPYSDKDKYQATYVDALDKAISDAEAFLKANPAPNAKARALKAESTDLDSKFQAQIDNVTTAVNNVKANPVTPTPDEDVVKITFNLYDKDTEDAQGNLKLLKTVVLDASKKEIEANGGHWDATKHKDELAVDGYTYVSGLGTLMEIDTTGAPNEFPVLYSKNTPNPTPDPVKQGSVTFKYVDKDSKQLKEPKTVKGDVGKAFEEKAPSIKGYKLDTTKSDETYKGKFTEQGQTYYFVYVGDGSTPAPTPTPDKPVNPAKPIPGNGSNNSSSKTGSGKTVPKTAPEGSYYDDNGNLLNKDGVLIDSKGTPLTSDQSKNTLKVDNTRNKTGLPETGESSTLLMMLSGLGVLMASVLAFIVKRKPKRD</sequence>
<dbReference type="AlphaFoldDB" id="A0AAD1NIL7"/>
<evidence type="ECO:0000313" key="10">
    <source>
        <dbReference type="Proteomes" id="UP000595253"/>
    </source>
</evidence>
<dbReference type="Proteomes" id="UP000595253">
    <property type="component" value="Chromosome"/>
</dbReference>
<evidence type="ECO:0000256" key="7">
    <source>
        <dbReference type="SAM" id="Phobius"/>
    </source>
</evidence>
<evidence type="ECO:0000256" key="4">
    <source>
        <dbReference type="ARBA" id="ARBA00022737"/>
    </source>
</evidence>
<protein>
    <recommendedName>
        <fullName evidence="8">Gram-positive cocci surface proteins LPxTG domain-containing protein</fullName>
    </recommendedName>
</protein>
<keyword evidence="2" id="KW-0964">Secreted</keyword>
<dbReference type="Gene3D" id="3.10.20.320">
    <property type="entry name" value="Putative peptidoglycan bound protein (lpxtg motif)"/>
    <property type="match status" value="5"/>
</dbReference>
<accession>A0AAD1NIL7</accession>
<feature type="compositionally biased region" description="Pro residues" evidence="6">
    <location>
        <begin position="809"/>
        <end position="823"/>
    </location>
</feature>
<feature type="transmembrane region" description="Helical" evidence="7">
    <location>
        <begin position="902"/>
        <end position="921"/>
    </location>
</feature>
<name>A0AAD1NIL7_LACLC</name>
<evidence type="ECO:0000256" key="5">
    <source>
        <dbReference type="ARBA" id="ARBA00023088"/>
    </source>
</evidence>
<feature type="region of interest" description="Disordered" evidence="6">
    <location>
        <begin position="808"/>
        <end position="856"/>
    </location>
</feature>
<keyword evidence="7" id="KW-0812">Transmembrane</keyword>
<feature type="region of interest" description="Disordered" evidence="6">
    <location>
        <begin position="869"/>
        <end position="896"/>
    </location>
</feature>
<keyword evidence="7" id="KW-0472">Membrane</keyword>
<evidence type="ECO:0000256" key="1">
    <source>
        <dbReference type="ARBA" id="ARBA00022512"/>
    </source>
</evidence>
<evidence type="ECO:0000259" key="8">
    <source>
        <dbReference type="PROSITE" id="PS50847"/>
    </source>
</evidence>
<dbReference type="InterPro" id="IPR019931">
    <property type="entry name" value="LPXTG_anchor"/>
</dbReference>
<dbReference type="NCBIfam" id="TIGR01167">
    <property type="entry name" value="LPXTG_anchor"/>
    <property type="match status" value="1"/>
</dbReference>
<proteinExistence type="predicted"/>
<dbReference type="Pfam" id="PF06458">
    <property type="entry name" value="MucBP"/>
    <property type="match status" value="4"/>
</dbReference>
<keyword evidence="3" id="KW-0732">Signal</keyword>
<keyword evidence="5" id="KW-0572">Peptidoglycan-anchor</keyword>
<feature type="compositionally biased region" description="Low complexity" evidence="6">
    <location>
        <begin position="826"/>
        <end position="841"/>
    </location>
</feature>
<gene>
    <name evidence="9" type="ORF">LLC_14470</name>
</gene>
<feature type="compositionally biased region" description="Polar residues" evidence="6">
    <location>
        <begin position="871"/>
        <end position="884"/>
    </location>
</feature>
<feature type="domain" description="Gram-positive cocci surface proteins LPxTG" evidence="8">
    <location>
        <begin position="893"/>
        <end position="928"/>
    </location>
</feature>
<dbReference type="Pfam" id="PF00746">
    <property type="entry name" value="Gram_pos_anchor"/>
    <property type="match status" value="1"/>
</dbReference>
<feature type="region of interest" description="Disordered" evidence="6">
    <location>
        <begin position="1"/>
        <end position="21"/>
    </location>
</feature>
<reference evidence="9 10" key="1">
    <citation type="submission" date="2020-12" db="EMBL/GenBank/DDBJ databases">
        <title>Complete genome sequence of lactococcus lactis subsp. cremoris strain EPSC and strain G3-2.</title>
        <authorList>
            <person name="Kita K."/>
            <person name="Ishikawa S."/>
        </authorList>
    </citation>
    <scope>NUCLEOTIDE SEQUENCE [LARGE SCALE GENOMIC DNA]</scope>
    <source>
        <strain evidence="9 10">EPSC</strain>
    </source>
</reference>
<keyword evidence="1" id="KW-0134">Cell wall</keyword>
<keyword evidence="4" id="KW-0677">Repeat</keyword>
<evidence type="ECO:0000256" key="6">
    <source>
        <dbReference type="SAM" id="MobiDB-lite"/>
    </source>
</evidence>
<evidence type="ECO:0000313" key="9">
    <source>
        <dbReference type="EMBL" id="BCO06207.1"/>
    </source>
</evidence>
<organism evidence="9 10">
    <name type="scientific">Lactococcus lactis subsp. cremoris</name>
    <name type="common">Streptococcus cremoris</name>
    <dbReference type="NCBI Taxonomy" id="1359"/>
    <lineage>
        <taxon>Bacteria</taxon>
        <taxon>Bacillati</taxon>
        <taxon>Bacillota</taxon>
        <taxon>Bacilli</taxon>
        <taxon>Lactobacillales</taxon>
        <taxon>Streptococcaceae</taxon>
        <taxon>Lactococcus</taxon>
    </lineage>
</organism>
<dbReference type="PROSITE" id="PS50847">
    <property type="entry name" value="GRAM_POS_ANCHORING"/>
    <property type="match status" value="1"/>
</dbReference>
<dbReference type="RefSeq" id="WP_061778102.1">
    <property type="nucleotide sequence ID" value="NZ_AP018499.1"/>
</dbReference>
<keyword evidence="7" id="KW-1133">Transmembrane helix</keyword>
<evidence type="ECO:0000256" key="2">
    <source>
        <dbReference type="ARBA" id="ARBA00022525"/>
    </source>
</evidence>
<evidence type="ECO:0000256" key="3">
    <source>
        <dbReference type="ARBA" id="ARBA00022729"/>
    </source>
</evidence>
<dbReference type="InterPro" id="IPR009459">
    <property type="entry name" value="MucBP_dom"/>
</dbReference>
<dbReference type="EMBL" id="AP024222">
    <property type="protein sequence ID" value="BCO06207.1"/>
    <property type="molecule type" value="Genomic_DNA"/>
</dbReference>